<reference evidence="1" key="2">
    <citation type="journal article" date="2008" name="Genome Biol.">
        <title>Improved genome assembly and evidence-based global gene model set for the chordate Ciona intestinalis: new insight into intron and operon populations.</title>
        <authorList>
            <person name="Satou Y."/>
            <person name="Mineta K."/>
            <person name="Ogasawara M."/>
            <person name="Sasakura Y."/>
            <person name="Shoguchi E."/>
            <person name="Ueno K."/>
            <person name="Yamada L."/>
            <person name="Matsumoto J."/>
            <person name="Wasserscheid J."/>
            <person name="Dewar K."/>
            <person name="Wiley G.B."/>
            <person name="Macmil S.L."/>
            <person name="Roe B.A."/>
            <person name="Zeller R.W."/>
            <person name="Hastings K.E."/>
            <person name="Lemaire P."/>
            <person name="Lindquist E."/>
            <person name="Endo T."/>
            <person name="Hotta K."/>
            <person name="Inaba K."/>
        </authorList>
    </citation>
    <scope>NUCLEOTIDE SEQUENCE [LARGE SCALE GENOMIC DNA]</scope>
    <source>
        <strain evidence="1">wild type</strain>
    </source>
</reference>
<name>F6XI76_CIOIN</name>
<keyword evidence="2" id="KW-1185">Reference proteome</keyword>
<organism evidence="1 2">
    <name type="scientific">Ciona intestinalis</name>
    <name type="common">Transparent sea squirt</name>
    <name type="synonym">Ascidia intestinalis</name>
    <dbReference type="NCBI Taxonomy" id="7719"/>
    <lineage>
        <taxon>Eukaryota</taxon>
        <taxon>Metazoa</taxon>
        <taxon>Chordata</taxon>
        <taxon>Tunicata</taxon>
        <taxon>Ascidiacea</taxon>
        <taxon>Phlebobranchia</taxon>
        <taxon>Cionidae</taxon>
        <taxon>Ciona</taxon>
    </lineage>
</organism>
<dbReference type="Proteomes" id="UP000008144">
    <property type="component" value="Chromosome 3"/>
</dbReference>
<dbReference type="AlphaFoldDB" id="F6XI76"/>
<evidence type="ECO:0000313" key="1">
    <source>
        <dbReference type="Ensembl" id="ENSCINP00000007625.3"/>
    </source>
</evidence>
<dbReference type="InterPro" id="IPR042307">
    <property type="entry name" value="Reeler_sf"/>
</dbReference>
<dbReference type="Ensembl" id="ENSCINT00000007625.3">
    <property type="protein sequence ID" value="ENSCINP00000007625.3"/>
    <property type="gene ID" value="ENSCING00000003700.3"/>
</dbReference>
<reference evidence="1" key="4">
    <citation type="submission" date="2025-09" db="UniProtKB">
        <authorList>
            <consortium name="Ensembl"/>
        </authorList>
    </citation>
    <scope>IDENTIFICATION</scope>
</reference>
<dbReference type="EMBL" id="EAAA01001755">
    <property type="status" value="NOT_ANNOTATED_CDS"/>
    <property type="molecule type" value="Genomic_DNA"/>
</dbReference>
<accession>F6XI76</accession>
<dbReference type="Gene3D" id="2.60.40.4060">
    <property type="entry name" value="Reeler domain"/>
    <property type="match status" value="1"/>
</dbReference>
<dbReference type="InParanoid" id="F6XI76"/>
<protein>
    <submittedName>
        <fullName evidence="1">Uncharacterized protein</fullName>
    </submittedName>
</protein>
<proteinExistence type="predicted"/>
<evidence type="ECO:0000313" key="2">
    <source>
        <dbReference type="Proteomes" id="UP000008144"/>
    </source>
</evidence>
<sequence length="259" mass="29938">MGEYEITGQTHLNASVYALRTPGSVNPSSESQLFDYPVFLSRFKASRQKPGGWLVGSKIGSRKGWLGVSDPALNPKDVTGKWRSTTKGSQRSWRAEPTISVECKKLNEETEPACEDHFNLNLPLKSNWQRSYPRKPIYVLKFIRVTKKGNYRPRRKFTLQISTTSKWRRFSAYQIKITTERDSCGVPMLADRKSKSTHTQHCGGKVLFHKNKSKKMLRQKIRFKAPFDGCVWFRVSVVSVKRFMYEDDNLVRKICAKHR</sequence>
<dbReference type="HOGENOM" id="CLU_1073461_0_0_1"/>
<reference evidence="1" key="3">
    <citation type="submission" date="2025-08" db="UniProtKB">
        <authorList>
            <consortium name="Ensembl"/>
        </authorList>
    </citation>
    <scope>IDENTIFICATION</scope>
</reference>
<reference evidence="2" key="1">
    <citation type="journal article" date="2002" name="Science">
        <title>The draft genome of Ciona intestinalis: insights into chordate and vertebrate origins.</title>
        <authorList>
            <person name="Dehal P."/>
            <person name="Satou Y."/>
            <person name="Campbell R.K."/>
            <person name="Chapman J."/>
            <person name="Degnan B."/>
            <person name="De Tomaso A."/>
            <person name="Davidson B."/>
            <person name="Di Gregorio A."/>
            <person name="Gelpke M."/>
            <person name="Goodstein D.M."/>
            <person name="Harafuji N."/>
            <person name="Hastings K.E."/>
            <person name="Ho I."/>
            <person name="Hotta K."/>
            <person name="Huang W."/>
            <person name="Kawashima T."/>
            <person name="Lemaire P."/>
            <person name="Martinez D."/>
            <person name="Meinertzhagen I.A."/>
            <person name="Necula S."/>
            <person name="Nonaka M."/>
            <person name="Putnam N."/>
            <person name="Rash S."/>
            <person name="Saiga H."/>
            <person name="Satake M."/>
            <person name="Terry A."/>
            <person name="Yamada L."/>
            <person name="Wang H.G."/>
            <person name="Awazu S."/>
            <person name="Azumi K."/>
            <person name="Boore J."/>
            <person name="Branno M."/>
            <person name="Chin-Bow S."/>
            <person name="DeSantis R."/>
            <person name="Doyle S."/>
            <person name="Francino P."/>
            <person name="Keys D.N."/>
            <person name="Haga S."/>
            <person name="Hayashi H."/>
            <person name="Hino K."/>
            <person name="Imai K.S."/>
            <person name="Inaba K."/>
            <person name="Kano S."/>
            <person name="Kobayashi K."/>
            <person name="Kobayashi M."/>
            <person name="Lee B.I."/>
            <person name="Makabe K.W."/>
            <person name="Manohar C."/>
            <person name="Matassi G."/>
            <person name="Medina M."/>
            <person name="Mochizuki Y."/>
            <person name="Mount S."/>
            <person name="Morishita T."/>
            <person name="Miura S."/>
            <person name="Nakayama A."/>
            <person name="Nishizaka S."/>
            <person name="Nomoto H."/>
            <person name="Ohta F."/>
            <person name="Oishi K."/>
            <person name="Rigoutsos I."/>
            <person name="Sano M."/>
            <person name="Sasaki A."/>
            <person name="Sasakura Y."/>
            <person name="Shoguchi E."/>
            <person name="Shin-i T."/>
            <person name="Spagnuolo A."/>
            <person name="Stainier D."/>
            <person name="Suzuki M.M."/>
            <person name="Tassy O."/>
            <person name="Takatori N."/>
            <person name="Tokuoka M."/>
            <person name="Yagi K."/>
            <person name="Yoshizaki F."/>
            <person name="Wada S."/>
            <person name="Zhang C."/>
            <person name="Hyatt P.D."/>
            <person name="Larimer F."/>
            <person name="Detter C."/>
            <person name="Doggett N."/>
            <person name="Glavina T."/>
            <person name="Hawkins T."/>
            <person name="Richardson P."/>
            <person name="Lucas S."/>
            <person name="Kohara Y."/>
            <person name="Levine M."/>
            <person name="Satoh N."/>
            <person name="Rokhsar D.S."/>
        </authorList>
    </citation>
    <scope>NUCLEOTIDE SEQUENCE [LARGE SCALE GENOMIC DNA]</scope>
</reference>